<comment type="caution">
    <text evidence="1">The sequence shown here is derived from an EMBL/GenBank/DDBJ whole genome shotgun (WGS) entry which is preliminary data.</text>
</comment>
<dbReference type="EMBL" id="QKTW01000016">
    <property type="protein sequence ID" value="PZF72862.1"/>
    <property type="molecule type" value="Genomic_DNA"/>
</dbReference>
<organism evidence="1 2">
    <name type="scientific">Taibaiella soli</name>
    <dbReference type="NCBI Taxonomy" id="1649169"/>
    <lineage>
        <taxon>Bacteria</taxon>
        <taxon>Pseudomonadati</taxon>
        <taxon>Bacteroidota</taxon>
        <taxon>Chitinophagia</taxon>
        <taxon>Chitinophagales</taxon>
        <taxon>Chitinophagaceae</taxon>
        <taxon>Taibaiella</taxon>
    </lineage>
</organism>
<protein>
    <submittedName>
        <fullName evidence="1">Uncharacterized protein</fullName>
    </submittedName>
</protein>
<reference evidence="1 2" key="1">
    <citation type="submission" date="2018-06" db="EMBL/GenBank/DDBJ databases">
        <title>Mucibacter soli gen. nov., sp. nov., a new member of the family Chitinophagaceae producing mucin.</title>
        <authorList>
            <person name="Kim M.-K."/>
            <person name="Park S."/>
            <person name="Kim T.-S."/>
            <person name="Joung Y."/>
            <person name="Han J.-H."/>
            <person name="Kim S.B."/>
        </authorList>
    </citation>
    <scope>NUCLEOTIDE SEQUENCE [LARGE SCALE GENOMIC DNA]</scope>
    <source>
        <strain evidence="1 2">R1-15</strain>
    </source>
</reference>
<name>A0A2W2AH50_9BACT</name>
<dbReference type="Proteomes" id="UP000248745">
    <property type="component" value="Unassembled WGS sequence"/>
</dbReference>
<proteinExistence type="predicted"/>
<evidence type="ECO:0000313" key="2">
    <source>
        <dbReference type="Proteomes" id="UP000248745"/>
    </source>
</evidence>
<evidence type="ECO:0000313" key="1">
    <source>
        <dbReference type="EMBL" id="PZF72862.1"/>
    </source>
</evidence>
<dbReference type="AlphaFoldDB" id="A0A2W2AH50"/>
<accession>A0A2W2AH50</accession>
<sequence>MLLSACHKRHQPPVRGFYYWKTIYNLSAKEKTTIQQLHCKRMYVRCFDVDWNDEQQKPLPVSIVRLPAQLDTSMEYVPVFFITQPVLQHLTENNADSLAQNINKLLTSLCAESKWTPKEIQVDCDWTAGTKDIYFSLLKKLKEQSVFKHKDVSCTIRLHQIKYFLKSGIPPVDKGLLMCYNLGDLRKYGKQNSILDVDLAKDYLKHLSGYPLKLDVALPLFHWSVLFHNRQFAGILRGVEPDDLQKKSGFISISENFYRCDREQKWHDYLFQAGDEVRVETVAYNELLKMAEYLASNLKHTPDNVCLFHLDSATISKYETQELENIYAAFD</sequence>
<gene>
    <name evidence="1" type="ORF">DN068_10640</name>
</gene>
<keyword evidence="2" id="KW-1185">Reference proteome</keyword>